<dbReference type="AlphaFoldDB" id="A0A0L0SDY0"/>
<feature type="active site" description="Proton donor" evidence="1">
    <location>
        <position position="50"/>
    </location>
</feature>
<dbReference type="eggNOG" id="KOG1577">
    <property type="taxonomic scope" value="Eukaryota"/>
</dbReference>
<reference evidence="5 6" key="1">
    <citation type="submission" date="2009-11" db="EMBL/GenBank/DDBJ databases">
        <title>Annotation of Allomyces macrogynus ATCC 38327.</title>
        <authorList>
            <consortium name="The Broad Institute Genome Sequencing Platform"/>
            <person name="Russ C."/>
            <person name="Cuomo C."/>
            <person name="Burger G."/>
            <person name="Gray M.W."/>
            <person name="Holland P.W.H."/>
            <person name="King N."/>
            <person name="Lang F.B.F."/>
            <person name="Roger A.J."/>
            <person name="Ruiz-Trillo I."/>
            <person name="Young S.K."/>
            <person name="Zeng Q."/>
            <person name="Gargeya S."/>
            <person name="Fitzgerald M."/>
            <person name="Haas B."/>
            <person name="Abouelleil A."/>
            <person name="Alvarado L."/>
            <person name="Arachchi H.M."/>
            <person name="Berlin A."/>
            <person name="Chapman S.B."/>
            <person name="Gearin G."/>
            <person name="Goldberg J."/>
            <person name="Griggs A."/>
            <person name="Gujja S."/>
            <person name="Hansen M."/>
            <person name="Heiman D."/>
            <person name="Howarth C."/>
            <person name="Larimer J."/>
            <person name="Lui A."/>
            <person name="MacDonald P.J.P."/>
            <person name="McCowen C."/>
            <person name="Montmayeur A."/>
            <person name="Murphy C."/>
            <person name="Neiman D."/>
            <person name="Pearson M."/>
            <person name="Priest M."/>
            <person name="Roberts A."/>
            <person name="Saif S."/>
            <person name="Shea T."/>
            <person name="Sisk P."/>
            <person name="Stolte C."/>
            <person name="Sykes S."/>
            <person name="Wortman J."/>
            <person name="Nusbaum C."/>
            <person name="Birren B."/>
        </authorList>
    </citation>
    <scope>NUCLEOTIDE SEQUENCE [LARGE SCALE GENOMIC DNA]</scope>
    <source>
        <strain evidence="5 6">ATCC 38327</strain>
    </source>
</reference>
<proteinExistence type="predicted"/>
<name>A0A0L0SDY0_ALLM3</name>
<organism evidence="5 6">
    <name type="scientific">Allomyces macrogynus (strain ATCC 38327)</name>
    <name type="common">Allomyces javanicus var. macrogynus</name>
    <dbReference type="NCBI Taxonomy" id="578462"/>
    <lineage>
        <taxon>Eukaryota</taxon>
        <taxon>Fungi</taxon>
        <taxon>Fungi incertae sedis</taxon>
        <taxon>Blastocladiomycota</taxon>
        <taxon>Blastocladiomycetes</taxon>
        <taxon>Blastocladiales</taxon>
        <taxon>Blastocladiaceae</taxon>
        <taxon>Allomyces</taxon>
    </lineage>
</organism>
<dbReference type="SUPFAM" id="SSF51430">
    <property type="entry name" value="NAD(P)-linked oxidoreductase"/>
    <property type="match status" value="1"/>
</dbReference>
<evidence type="ECO:0000256" key="2">
    <source>
        <dbReference type="PIRSR" id="PIRSR000097-2"/>
    </source>
</evidence>
<evidence type="ECO:0000256" key="3">
    <source>
        <dbReference type="PIRSR" id="PIRSR000097-3"/>
    </source>
</evidence>
<dbReference type="EMBL" id="GG745336">
    <property type="protein sequence ID" value="KNE60691.1"/>
    <property type="molecule type" value="Genomic_DNA"/>
</dbReference>
<dbReference type="PANTHER" id="PTHR11732">
    <property type="entry name" value="ALDO/KETO REDUCTASE"/>
    <property type="match status" value="1"/>
</dbReference>
<dbReference type="GO" id="GO:0016491">
    <property type="term" value="F:oxidoreductase activity"/>
    <property type="evidence" value="ECO:0007669"/>
    <property type="project" value="InterPro"/>
</dbReference>
<keyword evidence="6" id="KW-1185">Reference proteome</keyword>
<dbReference type="InterPro" id="IPR036812">
    <property type="entry name" value="NAD(P)_OxRdtase_dom_sf"/>
</dbReference>
<protein>
    <recommendedName>
        <fullName evidence="4">NADP-dependent oxidoreductase domain-containing protein</fullName>
    </recommendedName>
</protein>
<evidence type="ECO:0000313" key="6">
    <source>
        <dbReference type="Proteomes" id="UP000054350"/>
    </source>
</evidence>
<feature type="binding site" evidence="2">
    <location>
        <position position="132"/>
    </location>
    <ligand>
        <name>substrate</name>
    </ligand>
</feature>
<accession>A0A0L0SDY0</accession>
<dbReference type="Pfam" id="PF00248">
    <property type="entry name" value="Aldo_ket_red"/>
    <property type="match status" value="1"/>
</dbReference>
<dbReference type="InterPro" id="IPR023210">
    <property type="entry name" value="NADP_OxRdtase_dom"/>
</dbReference>
<reference evidence="6" key="2">
    <citation type="submission" date="2009-11" db="EMBL/GenBank/DDBJ databases">
        <title>The Genome Sequence of Allomyces macrogynus strain ATCC 38327.</title>
        <authorList>
            <consortium name="The Broad Institute Genome Sequencing Platform"/>
            <person name="Russ C."/>
            <person name="Cuomo C."/>
            <person name="Shea T."/>
            <person name="Young S.K."/>
            <person name="Zeng Q."/>
            <person name="Koehrsen M."/>
            <person name="Haas B."/>
            <person name="Borodovsky M."/>
            <person name="Guigo R."/>
            <person name="Alvarado L."/>
            <person name="Berlin A."/>
            <person name="Borenstein D."/>
            <person name="Chen Z."/>
            <person name="Engels R."/>
            <person name="Freedman E."/>
            <person name="Gellesch M."/>
            <person name="Goldberg J."/>
            <person name="Griggs A."/>
            <person name="Gujja S."/>
            <person name="Heiman D."/>
            <person name="Hepburn T."/>
            <person name="Howarth C."/>
            <person name="Jen D."/>
            <person name="Larson L."/>
            <person name="Lewis B."/>
            <person name="Mehta T."/>
            <person name="Park D."/>
            <person name="Pearson M."/>
            <person name="Roberts A."/>
            <person name="Saif S."/>
            <person name="Shenoy N."/>
            <person name="Sisk P."/>
            <person name="Stolte C."/>
            <person name="Sykes S."/>
            <person name="Walk T."/>
            <person name="White J."/>
            <person name="Yandava C."/>
            <person name="Burger G."/>
            <person name="Gray M.W."/>
            <person name="Holland P.W.H."/>
            <person name="King N."/>
            <person name="Lang F.B.F."/>
            <person name="Roger A.J."/>
            <person name="Ruiz-Trillo I."/>
            <person name="Lander E."/>
            <person name="Nusbaum C."/>
        </authorList>
    </citation>
    <scope>NUCLEOTIDE SEQUENCE [LARGE SCALE GENOMIC DNA]</scope>
    <source>
        <strain evidence="6">ATCC 38327</strain>
    </source>
</reference>
<dbReference type="Gene3D" id="3.20.20.100">
    <property type="entry name" value="NADP-dependent oxidoreductase domain"/>
    <property type="match status" value="1"/>
</dbReference>
<dbReference type="OrthoDB" id="416253at2759"/>
<dbReference type="PIRSF" id="PIRSF000097">
    <property type="entry name" value="AKR"/>
    <property type="match status" value="1"/>
</dbReference>
<evidence type="ECO:0000256" key="1">
    <source>
        <dbReference type="PIRSR" id="PIRSR000097-1"/>
    </source>
</evidence>
<dbReference type="Proteomes" id="UP000054350">
    <property type="component" value="Unassembled WGS sequence"/>
</dbReference>
<evidence type="ECO:0000259" key="4">
    <source>
        <dbReference type="Pfam" id="PF00248"/>
    </source>
</evidence>
<feature type="domain" description="NADP-dependent oxidoreductase" evidence="4">
    <location>
        <begin position="16"/>
        <end position="310"/>
    </location>
</feature>
<dbReference type="CDD" id="cd19071">
    <property type="entry name" value="AKR_AKR1-5-like"/>
    <property type="match status" value="1"/>
</dbReference>
<evidence type="ECO:0000313" key="5">
    <source>
        <dbReference type="EMBL" id="KNE60691.1"/>
    </source>
</evidence>
<dbReference type="STRING" id="578462.A0A0L0SDY0"/>
<gene>
    <name evidence="5" type="ORF">AMAG_06054</name>
</gene>
<dbReference type="InterPro" id="IPR020471">
    <property type="entry name" value="AKR"/>
</dbReference>
<dbReference type="VEuPathDB" id="FungiDB:AMAG_06054"/>
<dbReference type="PRINTS" id="PR00069">
    <property type="entry name" value="ALDKETRDTASE"/>
</dbReference>
<feature type="site" description="Lowers pKa of active site Tyr" evidence="3">
    <location>
        <position position="99"/>
    </location>
</feature>
<sequence length="333" mass="36712">MKNDKEFDVKITLPAVGLGTWGGRSVDEVADAVLCALKLGYRHIDTAWIYTFAEEATGQALRKWLGARTHEDASASFSKEQADSSAETPSRKDLIIATKLWTTFMAPEHVLLGVEQSLARLGLSYLDLLYVHWPILKPFSGAETHPVDEIIQPRFATNIELADTWRLMEALVDQGKVRLLGLCNVTVAMIGEILAVARIKPAVVQVEMHPYLPQDDLVEFCARHGIAVVAYSPLGSPGSIFKDDTTPVLLRDPVVTAIAAKHAVEPAQILLSWSIQRGIKVIPKSTNPARLLTNLHPDVPLDADDLARLATLGIKHVRYFDPNKLFGVNLFQE</sequence>